<dbReference type="InterPro" id="IPR005119">
    <property type="entry name" value="LysR_subst-bd"/>
</dbReference>
<evidence type="ECO:0000256" key="3">
    <source>
        <dbReference type="ARBA" id="ARBA00023125"/>
    </source>
</evidence>
<dbReference type="KEGG" id="paca:ID47_06960"/>
<keyword evidence="2" id="KW-0805">Transcription regulation</keyword>
<dbReference type="GO" id="GO:0006351">
    <property type="term" value="P:DNA-templated transcription"/>
    <property type="evidence" value="ECO:0007669"/>
    <property type="project" value="TreeGrafter"/>
</dbReference>
<accession>A0A077AY22</accession>
<dbReference type="Gene3D" id="3.40.190.290">
    <property type="match status" value="1"/>
</dbReference>
<evidence type="ECO:0000256" key="2">
    <source>
        <dbReference type="ARBA" id="ARBA00023015"/>
    </source>
</evidence>
<dbReference type="STRING" id="91604.ID47_06960"/>
<gene>
    <name evidence="6" type="ORF">ID47_06960</name>
</gene>
<dbReference type="eggNOG" id="COG0583">
    <property type="taxonomic scope" value="Bacteria"/>
</dbReference>
<dbReference type="AlphaFoldDB" id="A0A077AY22"/>
<dbReference type="PROSITE" id="PS50931">
    <property type="entry name" value="HTH_LYSR"/>
    <property type="match status" value="1"/>
</dbReference>
<keyword evidence="7" id="KW-1185">Reference proteome</keyword>
<dbReference type="Pfam" id="PF00126">
    <property type="entry name" value="HTH_1"/>
    <property type="match status" value="1"/>
</dbReference>
<organism evidence="6 7">
    <name type="scientific">Candidatus Odyssella acanthamoebae</name>
    <dbReference type="NCBI Taxonomy" id="91604"/>
    <lineage>
        <taxon>Bacteria</taxon>
        <taxon>Pseudomonadati</taxon>
        <taxon>Pseudomonadota</taxon>
        <taxon>Alphaproteobacteria</taxon>
        <taxon>Holosporales</taxon>
        <taxon>Candidatus Paracaedibacteraceae</taxon>
        <taxon>Candidatus Odyssella</taxon>
    </lineage>
</organism>
<protein>
    <recommendedName>
        <fullName evidence="5">HTH lysR-type domain-containing protein</fullName>
    </recommendedName>
</protein>
<sequence>MDRNQLLAFYYTITLGSTGQAADKLGFTASWITKLLQKLEQEVGHQLLTKKGKHLVLTEKGDIFLKDAKTILDQYDLALKKMQRLSDRAEGAFTLSLPPFISSLWLIEAITPFLNNNPQISLDIKSLRETPDFKAGEVDVDIRNINPLFLNQAEINAHYLTTYKFRLYASQAYVEEKGMPQSIHDLDSHTLISFTEDGLFPHTYEPQAIKCKQHLIIDCPLAIAHAVENNVGIGPLLPHIARLSQQSVVPILHNQLRQSLNIYYTYPASLTQNRMVQDFYNYLQSLPEDFLKGRETLMAKR</sequence>
<reference evidence="6 7" key="1">
    <citation type="submission" date="2014-07" db="EMBL/GenBank/DDBJ databases">
        <title>Comparative genomic insights into amoeba endosymbionts belonging to the families of Holosporaceae and Candidatus Midichloriaceae within Rickettsiales.</title>
        <authorList>
            <person name="Wang Z."/>
            <person name="Wu M."/>
        </authorList>
    </citation>
    <scope>NUCLEOTIDE SEQUENCE [LARGE SCALE GENOMIC DNA]</scope>
    <source>
        <strain evidence="6">PRA3</strain>
    </source>
</reference>
<dbReference type="Pfam" id="PF03466">
    <property type="entry name" value="LysR_substrate"/>
    <property type="match status" value="1"/>
</dbReference>
<keyword evidence="3" id="KW-0238">DNA-binding</keyword>
<dbReference type="SUPFAM" id="SSF53850">
    <property type="entry name" value="Periplasmic binding protein-like II"/>
    <property type="match status" value="1"/>
</dbReference>
<dbReference type="InterPro" id="IPR036388">
    <property type="entry name" value="WH-like_DNA-bd_sf"/>
</dbReference>
<evidence type="ECO:0000313" key="7">
    <source>
        <dbReference type="Proteomes" id="UP000028926"/>
    </source>
</evidence>
<evidence type="ECO:0000259" key="5">
    <source>
        <dbReference type="PROSITE" id="PS50931"/>
    </source>
</evidence>
<dbReference type="GO" id="GO:0043565">
    <property type="term" value="F:sequence-specific DNA binding"/>
    <property type="evidence" value="ECO:0007669"/>
    <property type="project" value="TreeGrafter"/>
</dbReference>
<feature type="domain" description="HTH lysR-type" evidence="5">
    <location>
        <begin position="1"/>
        <end position="58"/>
    </location>
</feature>
<dbReference type="HOGENOM" id="CLU_039613_16_2_5"/>
<evidence type="ECO:0000256" key="4">
    <source>
        <dbReference type="ARBA" id="ARBA00023163"/>
    </source>
</evidence>
<evidence type="ECO:0000313" key="6">
    <source>
        <dbReference type="EMBL" id="AIK96538.1"/>
    </source>
</evidence>
<dbReference type="RefSeq" id="WP_038465043.1">
    <property type="nucleotide sequence ID" value="NZ_CP008941.1"/>
</dbReference>
<dbReference type="PANTHER" id="PTHR30537:SF20">
    <property type="entry name" value="TRANSCRIPTIONAL REGULATORY PROTEIN"/>
    <property type="match status" value="1"/>
</dbReference>
<proteinExistence type="inferred from homology"/>
<dbReference type="EMBL" id="CP008941">
    <property type="protein sequence ID" value="AIK96538.1"/>
    <property type="molecule type" value="Genomic_DNA"/>
</dbReference>
<dbReference type="GO" id="GO:0003700">
    <property type="term" value="F:DNA-binding transcription factor activity"/>
    <property type="evidence" value="ECO:0007669"/>
    <property type="project" value="InterPro"/>
</dbReference>
<dbReference type="OrthoDB" id="7624726at2"/>
<dbReference type="Proteomes" id="UP000028926">
    <property type="component" value="Chromosome"/>
</dbReference>
<dbReference type="Gene3D" id="1.10.10.10">
    <property type="entry name" value="Winged helix-like DNA-binding domain superfamily/Winged helix DNA-binding domain"/>
    <property type="match status" value="1"/>
</dbReference>
<name>A0A077AY22_9PROT</name>
<dbReference type="PANTHER" id="PTHR30537">
    <property type="entry name" value="HTH-TYPE TRANSCRIPTIONAL REGULATOR"/>
    <property type="match status" value="1"/>
</dbReference>
<dbReference type="InterPro" id="IPR036390">
    <property type="entry name" value="WH_DNA-bd_sf"/>
</dbReference>
<evidence type="ECO:0000256" key="1">
    <source>
        <dbReference type="ARBA" id="ARBA00009437"/>
    </source>
</evidence>
<comment type="similarity">
    <text evidence="1">Belongs to the LysR transcriptional regulatory family.</text>
</comment>
<dbReference type="InterPro" id="IPR058163">
    <property type="entry name" value="LysR-type_TF_proteobact-type"/>
</dbReference>
<dbReference type="InterPro" id="IPR000847">
    <property type="entry name" value="LysR_HTH_N"/>
</dbReference>
<keyword evidence="4" id="KW-0804">Transcription</keyword>
<dbReference type="SUPFAM" id="SSF46785">
    <property type="entry name" value="Winged helix' DNA-binding domain"/>
    <property type="match status" value="1"/>
</dbReference>